<dbReference type="Gene3D" id="1.20.1250.20">
    <property type="entry name" value="MFS general substrate transporter like domains"/>
    <property type="match status" value="1"/>
</dbReference>
<dbReference type="AlphaFoldDB" id="K6WWF5"/>
<dbReference type="GO" id="GO:0022857">
    <property type="term" value="F:transmembrane transporter activity"/>
    <property type="evidence" value="ECO:0007669"/>
    <property type="project" value="InterPro"/>
</dbReference>
<feature type="transmembrane region" description="Helical" evidence="7">
    <location>
        <begin position="215"/>
        <end position="236"/>
    </location>
</feature>
<keyword evidence="3 7" id="KW-0812">Transmembrane</keyword>
<feature type="transmembrane region" description="Helical" evidence="7">
    <location>
        <begin position="144"/>
        <end position="164"/>
    </location>
</feature>
<dbReference type="InterPro" id="IPR011701">
    <property type="entry name" value="MFS"/>
</dbReference>
<sequence length="425" mass="42738">MYDDKAKHPGSRLDASTRLGLFGLAAAVFAAVTTEMLPVGLLPQIGQSLGRSEADTGLLVGLYAAMVAVLSVPLAALTRRVPRKRLLMTAIGCYALSNLVCALAPDFTVLAAGRIVGGATHALFFAIAIGYGARLVPPTQTGRALALVSAGVSVGFVAGVPLATALGNAAGWRASFWALFVVLLVVLALLGKVLPDIPVTPEEAGARRPGSRGRLATVVSSNTVAFVGHFALYTYVSALLLAAGAPPIGVALGLFVFGAAGLIGVLVGGPWLDRSPRGSVLVILGLVAVGILAVALTYPVLGLVIVAGVIWNGAWGPVPSLYQVAAVRTRATSPEMAGAWINASSNVGIALGALLGGRALEAAGIQASAWVALALVVVAVLIVAVGRRAFPGRPAPASPAGVPPAEAPVAEVPSAAPPATESRVV</sequence>
<dbReference type="Pfam" id="PF07690">
    <property type="entry name" value="MFS_1"/>
    <property type="match status" value="1"/>
</dbReference>
<proteinExistence type="predicted"/>
<feature type="transmembrane region" description="Helical" evidence="7">
    <location>
        <begin position="111"/>
        <end position="132"/>
    </location>
</feature>
<dbReference type="STRING" id="1184609.KILIM_038_00050"/>
<comment type="caution">
    <text evidence="9">The sequence shown here is derived from an EMBL/GenBank/DDBJ whole genome shotgun (WGS) entry which is preliminary data.</text>
</comment>
<keyword evidence="5 7" id="KW-0472">Membrane</keyword>
<evidence type="ECO:0000256" key="6">
    <source>
        <dbReference type="SAM" id="MobiDB-lite"/>
    </source>
</evidence>
<feature type="transmembrane region" description="Helical" evidence="7">
    <location>
        <begin position="367"/>
        <end position="386"/>
    </location>
</feature>
<keyword evidence="10" id="KW-1185">Reference proteome</keyword>
<feature type="transmembrane region" description="Helical" evidence="7">
    <location>
        <begin position="280"/>
        <end position="311"/>
    </location>
</feature>
<dbReference type="Proteomes" id="UP000008366">
    <property type="component" value="Unassembled WGS sequence"/>
</dbReference>
<dbReference type="InterPro" id="IPR020846">
    <property type="entry name" value="MFS_dom"/>
</dbReference>
<dbReference type="RefSeq" id="WP_006592949.1">
    <property type="nucleotide sequence ID" value="NZ_BAHD01000038.1"/>
</dbReference>
<reference evidence="9 10" key="1">
    <citation type="submission" date="2012-08" db="EMBL/GenBank/DDBJ databases">
        <title>Whole genome shotgun sequence of Kineosphaera limosa NBRC 100340.</title>
        <authorList>
            <person name="Yoshida I."/>
            <person name="Isaki S."/>
            <person name="Hosoyama A."/>
            <person name="Tsuchikane K."/>
            <person name="Katsumata H."/>
            <person name="Ando Y."/>
            <person name="Ohji S."/>
            <person name="Hamada M."/>
            <person name="Tamura T."/>
            <person name="Yamazoe A."/>
            <person name="Yamazaki S."/>
            <person name="Fujita N."/>
        </authorList>
    </citation>
    <scope>NUCLEOTIDE SEQUENCE [LARGE SCALE GENOMIC DNA]</scope>
    <source>
        <strain evidence="9 10">NBRC 100340</strain>
    </source>
</reference>
<dbReference type="PANTHER" id="PTHR43124:SF5">
    <property type="entry name" value="PURINE RIBONUCLEOSIDE EFFLUX PUMP NEPI"/>
    <property type="match status" value="1"/>
</dbReference>
<evidence type="ECO:0000256" key="7">
    <source>
        <dbReference type="SAM" id="Phobius"/>
    </source>
</evidence>
<feature type="compositionally biased region" description="Pro residues" evidence="6">
    <location>
        <begin position="394"/>
        <end position="406"/>
    </location>
</feature>
<evidence type="ECO:0000313" key="9">
    <source>
        <dbReference type="EMBL" id="GAB96417.1"/>
    </source>
</evidence>
<evidence type="ECO:0000313" key="10">
    <source>
        <dbReference type="Proteomes" id="UP000008366"/>
    </source>
</evidence>
<feature type="region of interest" description="Disordered" evidence="6">
    <location>
        <begin position="394"/>
        <end position="425"/>
    </location>
</feature>
<dbReference type="InterPro" id="IPR050189">
    <property type="entry name" value="MFS_Efflux_Transporters"/>
</dbReference>
<evidence type="ECO:0000259" key="8">
    <source>
        <dbReference type="PROSITE" id="PS50850"/>
    </source>
</evidence>
<evidence type="ECO:0000256" key="4">
    <source>
        <dbReference type="ARBA" id="ARBA00022989"/>
    </source>
</evidence>
<gene>
    <name evidence="9" type="ORF">KILIM_038_00050</name>
</gene>
<dbReference type="PANTHER" id="PTHR43124">
    <property type="entry name" value="PURINE EFFLUX PUMP PBUE"/>
    <property type="match status" value="1"/>
</dbReference>
<feature type="transmembrane region" description="Helical" evidence="7">
    <location>
        <begin position="21"/>
        <end position="45"/>
    </location>
</feature>
<evidence type="ECO:0000256" key="2">
    <source>
        <dbReference type="ARBA" id="ARBA00022475"/>
    </source>
</evidence>
<dbReference type="InterPro" id="IPR036259">
    <property type="entry name" value="MFS_trans_sf"/>
</dbReference>
<feature type="transmembrane region" description="Helical" evidence="7">
    <location>
        <begin position="57"/>
        <end position="77"/>
    </location>
</feature>
<evidence type="ECO:0000256" key="5">
    <source>
        <dbReference type="ARBA" id="ARBA00023136"/>
    </source>
</evidence>
<dbReference type="SUPFAM" id="SSF103473">
    <property type="entry name" value="MFS general substrate transporter"/>
    <property type="match status" value="1"/>
</dbReference>
<dbReference type="GO" id="GO:0005886">
    <property type="term" value="C:plasma membrane"/>
    <property type="evidence" value="ECO:0007669"/>
    <property type="project" value="UniProtKB-SubCell"/>
</dbReference>
<feature type="transmembrane region" description="Helical" evidence="7">
    <location>
        <begin position="86"/>
        <end position="105"/>
    </location>
</feature>
<evidence type="ECO:0000256" key="3">
    <source>
        <dbReference type="ARBA" id="ARBA00022692"/>
    </source>
</evidence>
<dbReference type="CDD" id="cd17324">
    <property type="entry name" value="MFS_NepI_like"/>
    <property type="match status" value="1"/>
</dbReference>
<feature type="compositionally biased region" description="Low complexity" evidence="6">
    <location>
        <begin position="407"/>
        <end position="425"/>
    </location>
</feature>
<feature type="transmembrane region" description="Helical" evidence="7">
    <location>
        <begin position="248"/>
        <end position="268"/>
    </location>
</feature>
<keyword evidence="2" id="KW-1003">Cell membrane</keyword>
<keyword evidence="4 7" id="KW-1133">Transmembrane helix</keyword>
<accession>K6WWF5</accession>
<evidence type="ECO:0000256" key="1">
    <source>
        <dbReference type="ARBA" id="ARBA00004651"/>
    </source>
</evidence>
<organism evidence="9 10">
    <name type="scientific">Kineosphaera limosa NBRC 100340</name>
    <dbReference type="NCBI Taxonomy" id="1184609"/>
    <lineage>
        <taxon>Bacteria</taxon>
        <taxon>Bacillati</taxon>
        <taxon>Actinomycetota</taxon>
        <taxon>Actinomycetes</taxon>
        <taxon>Micrococcales</taxon>
        <taxon>Dermatophilaceae</taxon>
        <taxon>Kineosphaera</taxon>
    </lineage>
</organism>
<dbReference type="eggNOG" id="COG2814">
    <property type="taxonomic scope" value="Bacteria"/>
</dbReference>
<comment type="subcellular location">
    <subcellularLocation>
        <location evidence="1">Cell membrane</location>
        <topology evidence="1">Multi-pass membrane protein</topology>
    </subcellularLocation>
</comment>
<dbReference type="PROSITE" id="PS50850">
    <property type="entry name" value="MFS"/>
    <property type="match status" value="1"/>
</dbReference>
<protein>
    <submittedName>
        <fullName evidence="9">Putative major facilitator superfamily transporter</fullName>
    </submittedName>
</protein>
<dbReference type="EMBL" id="BAHD01000038">
    <property type="protein sequence ID" value="GAB96417.1"/>
    <property type="molecule type" value="Genomic_DNA"/>
</dbReference>
<name>K6WWF5_9MICO</name>
<feature type="domain" description="Major facilitator superfamily (MFS) profile" evidence="8">
    <location>
        <begin position="19"/>
        <end position="391"/>
    </location>
</feature>
<feature type="transmembrane region" description="Helical" evidence="7">
    <location>
        <begin position="176"/>
        <end position="194"/>
    </location>
</feature>